<dbReference type="PIRSF" id="PIRSF038984">
    <property type="entry name" value="FAD_binding_protein"/>
    <property type="match status" value="1"/>
</dbReference>
<dbReference type="InterPro" id="IPR028348">
    <property type="entry name" value="FAD-binding_protein"/>
</dbReference>
<organism evidence="6 7">
    <name type="scientific">Stygiobacter electus</name>
    <dbReference type="NCBI Taxonomy" id="3032292"/>
    <lineage>
        <taxon>Bacteria</taxon>
        <taxon>Pseudomonadati</taxon>
        <taxon>Ignavibacteriota</taxon>
        <taxon>Ignavibacteria</taxon>
        <taxon>Ignavibacteriales</taxon>
        <taxon>Melioribacteraceae</taxon>
        <taxon>Stygiobacter</taxon>
    </lineage>
</organism>
<dbReference type="Proteomes" id="UP001221302">
    <property type="component" value="Unassembled WGS sequence"/>
</dbReference>
<dbReference type="InterPro" id="IPR040131">
    <property type="entry name" value="MnmG_N"/>
</dbReference>
<accession>A0AAE3NVY4</accession>
<comment type="caution">
    <text evidence="6">The sequence shown here is derived from an EMBL/GenBank/DDBJ whole genome shotgun (WGS) entry which is preliminary data.</text>
</comment>
<evidence type="ECO:0000256" key="3">
    <source>
        <dbReference type="ARBA" id="ARBA00022827"/>
    </source>
</evidence>
<dbReference type="RefSeq" id="WP_321535643.1">
    <property type="nucleotide sequence ID" value="NZ_JARGDL010000007.1"/>
</dbReference>
<dbReference type="Gene3D" id="3.50.50.60">
    <property type="entry name" value="FAD/NAD(P)-binding domain"/>
    <property type="match status" value="2"/>
</dbReference>
<keyword evidence="3" id="KW-0274">FAD</keyword>
<comment type="cofactor">
    <cofactor evidence="1">
        <name>FAD</name>
        <dbReference type="ChEBI" id="CHEBI:57692"/>
    </cofactor>
</comment>
<dbReference type="InterPro" id="IPR036188">
    <property type="entry name" value="FAD/NAD-bd_sf"/>
</dbReference>
<feature type="domain" description="FAD-dependent protein C-terminal" evidence="5">
    <location>
        <begin position="268"/>
        <end position="464"/>
    </location>
</feature>
<dbReference type="PRINTS" id="PR00411">
    <property type="entry name" value="PNDRDTASEI"/>
</dbReference>
<evidence type="ECO:0000256" key="2">
    <source>
        <dbReference type="ARBA" id="ARBA00022630"/>
    </source>
</evidence>
<gene>
    <name evidence="6" type="ORF">P0M35_06925</name>
</gene>
<proteinExistence type="predicted"/>
<dbReference type="InterPro" id="IPR049516">
    <property type="entry name" value="FAD-depend_C"/>
</dbReference>
<reference evidence="6" key="1">
    <citation type="submission" date="2023-03" db="EMBL/GenBank/DDBJ databases">
        <title>Stygiobacter electus gen. nov., sp. nov., facultatively anaerobic thermotolerant bacterium of the class Ignavibacteria from a well of Yessentuki mineral water deposit.</title>
        <authorList>
            <person name="Podosokorskaya O.A."/>
            <person name="Elcheninov A.G."/>
            <person name="Petrova N.F."/>
            <person name="Zavarzina D.G."/>
            <person name="Kublanov I.V."/>
            <person name="Merkel A.Y."/>
        </authorList>
    </citation>
    <scope>NUCLEOTIDE SEQUENCE</scope>
    <source>
        <strain evidence="6">09-Me</strain>
    </source>
</reference>
<dbReference type="PANTHER" id="PTHR42842">
    <property type="entry name" value="FAD/NAD(P)-BINDING OXIDOREDUCTASE"/>
    <property type="match status" value="1"/>
</dbReference>
<dbReference type="EMBL" id="JARGDL010000007">
    <property type="protein sequence ID" value="MDF1611876.1"/>
    <property type="molecule type" value="Genomic_DNA"/>
</dbReference>
<dbReference type="SUPFAM" id="SSF51905">
    <property type="entry name" value="FAD/NAD(P)-binding domain"/>
    <property type="match status" value="1"/>
</dbReference>
<feature type="domain" description="MnmG N-terminal" evidence="4">
    <location>
        <begin position="213"/>
        <end position="255"/>
    </location>
</feature>
<evidence type="ECO:0000256" key="1">
    <source>
        <dbReference type="ARBA" id="ARBA00001974"/>
    </source>
</evidence>
<dbReference type="Pfam" id="PF21688">
    <property type="entry name" value="FAD-depend_C"/>
    <property type="match status" value="1"/>
</dbReference>
<dbReference type="Pfam" id="PF01134">
    <property type="entry name" value="GIDA"/>
    <property type="match status" value="1"/>
</dbReference>
<dbReference type="PANTHER" id="PTHR42842:SF3">
    <property type="entry name" value="FAD_NAD(P)-BINDING OXIDOREDUCTASE FAMILY PROTEIN"/>
    <property type="match status" value="1"/>
</dbReference>
<evidence type="ECO:0000313" key="7">
    <source>
        <dbReference type="Proteomes" id="UP001221302"/>
    </source>
</evidence>
<evidence type="ECO:0000259" key="4">
    <source>
        <dbReference type="Pfam" id="PF01134"/>
    </source>
</evidence>
<evidence type="ECO:0000259" key="5">
    <source>
        <dbReference type="Pfam" id="PF21688"/>
    </source>
</evidence>
<evidence type="ECO:0000313" key="6">
    <source>
        <dbReference type="EMBL" id="MDF1611876.1"/>
    </source>
</evidence>
<keyword evidence="7" id="KW-1185">Reference proteome</keyword>
<name>A0AAE3NVY4_9BACT</name>
<protein>
    <submittedName>
        <fullName evidence="6">FAD-binding protein</fullName>
    </submittedName>
</protein>
<dbReference type="AlphaFoldDB" id="A0AAE3NVY4"/>
<sequence length="519" mass="58144">MIKEIEISVLPKYVNDYSFQKNLAARKLKLSLEDITAVQVIRRSIDARLIIPHFKLLLAVYINENPNEIYRPIEFKKVQTKQSAIIVGMGPAGMFAALKLIELGIKPIIFERGKDVQQRRRDLRQIQQLGIVNENSNYCFGEGGAGTYSDGKLYTRATKRGDIKRILTILVQHGAHNEILIDSHPHIGSNKLPKVVQQIRETILRCGGEIYFNSLVTDLIIENNKIKGVVVNNEKEYFSNAVILATGHSARDIFYLLNRKNILIEKKPFAVGVRIEHPQKLIDEIQYHSKEKDPNLPASSYNLSCQIDDRGVYSFCMCPGGIIIPASTSQNELVLNGMSVSKRNSPFANAGFVVTVDEKDWQTKNEFGVFAGVEFQKEIERIMFEYGGKNLKAPAQRITDFVKDKLSATLLDSSYIPGTISAPLHELLPKQIVKSLKKSLFVFDKKMKGYYTEEAQILAPETRTSSPIRVTRNKDSLMHIQVEGLFPSGEGAGYAGGIVSAAIDGERVAEAVKRFLEVS</sequence>
<keyword evidence="2" id="KW-0285">Flavoprotein</keyword>